<keyword evidence="4 17" id="KW-0808">Transferase</keyword>
<dbReference type="EC" id="2.3.1.157" evidence="17"/>
<feature type="compositionally biased region" description="Low complexity" evidence="18">
    <location>
        <begin position="486"/>
        <end position="497"/>
    </location>
</feature>
<evidence type="ECO:0000256" key="8">
    <source>
        <dbReference type="ARBA" id="ARBA00022842"/>
    </source>
</evidence>
<comment type="catalytic activity">
    <reaction evidence="15 17">
        <text>N-acetyl-alpha-D-glucosamine 1-phosphate + UTP + H(+) = UDP-N-acetyl-alpha-D-glucosamine + diphosphate</text>
        <dbReference type="Rhea" id="RHEA:13509"/>
        <dbReference type="ChEBI" id="CHEBI:15378"/>
        <dbReference type="ChEBI" id="CHEBI:33019"/>
        <dbReference type="ChEBI" id="CHEBI:46398"/>
        <dbReference type="ChEBI" id="CHEBI:57705"/>
        <dbReference type="ChEBI" id="CHEBI:57776"/>
        <dbReference type="EC" id="2.7.7.23"/>
    </reaction>
</comment>
<keyword evidence="3 17" id="KW-0963">Cytoplasm</keyword>
<evidence type="ECO:0000256" key="4">
    <source>
        <dbReference type="ARBA" id="ARBA00022679"/>
    </source>
</evidence>
<comment type="subcellular location">
    <subcellularLocation>
        <location evidence="17">Cytoplasm</location>
    </subcellularLocation>
</comment>
<dbReference type="InterPro" id="IPR018357">
    <property type="entry name" value="Hexapep_transf_CS"/>
</dbReference>
<evidence type="ECO:0000313" key="20">
    <source>
        <dbReference type="EMBL" id="GAA2066273.1"/>
    </source>
</evidence>
<evidence type="ECO:0000256" key="18">
    <source>
        <dbReference type="SAM" id="MobiDB-lite"/>
    </source>
</evidence>
<feature type="binding site" evidence="17">
    <location>
        <position position="26"/>
    </location>
    <ligand>
        <name>UDP-N-acetyl-alpha-D-glucosamine</name>
        <dbReference type="ChEBI" id="CHEBI:57705"/>
    </ligand>
</feature>
<keyword evidence="9 17" id="KW-0133">Cell shape</keyword>
<dbReference type="EC" id="2.7.7.23" evidence="17"/>
<evidence type="ECO:0000256" key="17">
    <source>
        <dbReference type="HAMAP-Rule" id="MF_01631"/>
    </source>
</evidence>
<comment type="caution">
    <text evidence="20">The sequence shown here is derived from an EMBL/GenBank/DDBJ whole genome shotgun (WGS) entry which is preliminary data.</text>
</comment>
<dbReference type="PROSITE" id="PS00101">
    <property type="entry name" value="HEXAPEP_TRANSFERASES"/>
    <property type="match status" value="1"/>
</dbReference>
<feature type="region of interest" description="Pyrophosphorylase" evidence="17">
    <location>
        <begin position="1"/>
        <end position="244"/>
    </location>
</feature>
<dbReference type="SUPFAM" id="SSF53448">
    <property type="entry name" value="Nucleotide-diphospho-sugar transferases"/>
    <property type="match status" value="1"/>
</dbReference>
<evidence type="ECO:0000256" key="12">
    <source>
        <dbReference type="ARBA" id="ARBA00023315"/>
    </source>
</evidence>
<comment type="cofactor">
    <cofactor evidence="17">
        <name>Mg(2+)</name>
        <dbReference type="ChEBI" id="CHEBI:18420"/>
    </cofactor>
    <text evidence="17">Binds 1 Mg(2+) ion per subunit.</text>
</comment>
<evidence type="ECO:0000256" key="16">
    <source>
        <dbReference type="ARBA" id="ARBA00049628"/>
    </source>
</evidence>
<comment type="pathway">
    <text evidence="17">Bacterial outer membrane biogenesis; LPS lipid A biosynthesis.</text>
</comment>
<dbReference type="InterPro" id="IPR038009">
    <property type="entry name" value="GlmU_C_LbH"/>
</dbReference>
<reference evidence="21" key="1">
    <citation type="journal article" date="2019" name="Int. J. Syst. Evol. Microbiol.">
        <title>The Global Catalogue of Microorganisms (GCM) 10K type strain sequencing project: providing services to taxonomists for standard genome sequencing and annotation.</title>
        <authorList>
            <consortium name="The Broad Institute Genomics Platform"/>
            <consortium name="The Broad Institute Genome Sequencing Center for Infectious Disease"/>
            <person name="Wu L."/>
            <person name="Ma J."/>
        </authorList>
    </citation>
    <scope>NUCLEOTIDE SEQUENCE [LARGE SCALE GENOMIC DNA]</scope>
    <source>
        <strain evidence="21">JCM 16014</strain>
    </source>
</reference>
<evidence type="ECO:0000256" key="13">
    <source>
        <dbReference type="ARBA" id="ARBA00023316"/>
    </source>
</evidence>
<keyword evidence="13 17" id="KW-0961">Cell wall biogenesis/degradation</keyword>
<feature type="region of interest" description="N-acetyltransferase" evidence="17">
    <location>
        <begin position="266"/>
        <end position="517"/>
    </location>
</feature>
<feature type="active site" description="Proton acceptor" evidence="17">
    <location>
        <position position="377"/>
    </location>
</feature>
<dbReference type="HAMAP" id="MF_01631">
    <property type="entry name" value="GlmU"/>
    <property type="match status" value="1"/>
</dbReference>
<dbReference type="Proteomes" id="UP001500751">
    <property type="component" value="Unassembled WGS sequence"/>
</dbReference>
<dbReference type="PANTHER" id="PTHR43584:SF3">
    <property type="entry name" value="BIFUNCTIONAL PROTEIN GLMU"/>
    <property type="match status" value="1"/>
</dbReference>
<dbReference type="RefSeq" id="WP_344672145.1">
    <property type="nucleotide sequence ID" value="NZ_BAAAQN010000109.1"/>
</dbReference>
<dbReference type="CDD" id="cd03353">
    <property type="entry name" value="LbH_GlmU_C"/>
    <property type="match status" value="1"/>
</dbReference>
<evidence type="ECO:0000313" key="21">
    <source>
        <dbReference type="Proteomes" id="UP001500751"/>
    </source>
</evidence>
<evidence type="ECO:0000256" key="5">
    <source>
        <dbReference type="ARBA" id="ARBA00022695"/>
    </source>
</evidence>
<feature type="binding site" evidence="17">
    <location>
        <position position="242"/>
    </location>
    <ligand>
        <name>UDP-N-acetyl-alpha-D-glucosamine</name>
        <dbReference type="ChEBI" id="CHEBI:57705"/>
    </ligand>
</feature>
<feature type="region of interest" description="Linker" evidence="17">
    <location>
        <begin position="245"/>
        <end position="265"/>
    </location>
</feature>
<keyword evidence="21" id="KW-1185">Reference proteome</keyword>
<evidence type="ECO:0000256" key="14">
    <source>
        <dbReference type="ARBA" id="ARBA00048247"/>
    </source>
</evidence>
<dbReference type="Gene3D" id="2.160.10.10">
    <property type="entry name" value="Hexapeptide repeat proteins"/>
    <property type="match status" value="1"/>
</dbReference>
<dbReference type="NCBIfam" id="TIGR01173">
    <property type="entry name" value="glmU"/>
    <property type="match status" value="1"/>
</dbReference>
<evidence type="ECO:0000256" key="15">
    <source>
        <dbReference type="ARBA" id="ARBA00048493"/>
    </source>
</evidence>
<comment type="subunit">
    <text evidence="17">Homotrimer.</text>
</comment>
<dbReference type="InterPro" id="IPR005882">
    <property type="entry name" value="Bifunctional_GlmU"/>
</dbReference>
<dbReference type="Pfam" id="PF12804">
    <property type="entry name" value="NTP_transf_3"/>
    <property type="match status" value="1"/>
</dbReference>
<dbReference type="PANTHER" id="PTHR43584">
    <property type="entry name" value="NUCLEOTIDYL TRANSFERASE"/>
    <property type="match status" value="1"/>
</dbReference>
<keyword evidence="12 17" id="KW-0012">Acyltransferase</keyword>
<feature type="binding site" evidence="17">
    <location>
        <position position="184"/>
    </location>
    <ligand>
        <name>UDP-N-acetyl-alpha-D-glucosamine</name>
        <dbReference type="ChEBI" id="CHEBI:57705"/>
    </ligand>
</feature>
<proteinExistence type="inferred from homology"/>
<feature type="binding site" evidence="17">
    <location>
        <position position="391"/>
    </location>
    <ligand>
        <name>UDP-N-acetyl-alpha-D-glucosamine</name>
        <dbReference type="ChEBI" id="CHEBI:57705"/>
    </ligand>
</feature>
<feature type="binding site" evidence="17">
    <location>
        <position position="437"/>
    </location>
    <ligand>
        <name>acetyl-CoA</name>
        <dbReference type="ChEBI" id="CHEBI:57288"/>
    </ligand>
</feature>
<feature type="binding site" evidence="17">
    <location>
        <position position="79"/>
    </location>
    <ligand>
        <name>UDP-N-acetyl-alpha-D-glucosamine</name>
        <dbReference type="ChEBI" id="CHEBI:57705"/>
    </ligand>
</feature>
<keyword evidence="11 17" id="KW-0511">Multifunctional enzyme</keyword>
<feature type="binding site" evidence="17">
    <location>
        <position position="113"/>
    </location>
    <ligand>
        <name>Mg(2+)</name>
        <dbReference type="ChEBI" id="CHEBI:18420"/>
    </ligand>
</feature>
<feature type="binding site" evidence="17">
    <location>
        <position position="365"/>
    </location>
    <ligand>
        <name>UDP-N-acetyl-alpha-D-glucosamine</name>
        <dbReference type="ChEBI" id="CHEBI:57705"/>
    </ligand>
</feature>
<comment type="similarity">
    <text evidence="1 17">In the C-terminal section; belongs to the transferase hexapeptide repeat family.</text>
</comment>
<feature type="binding site" evidence="17">
    <location>
        <position position="347"/>
    </location>
    <ligand>
        <name>UDP-N-acetyl-alpha-D-glucosamine</name>
        <dbReference type="ChEBI" id="CHEBI:57705"/>
    </ligand>
</feature>
<comment type="similarity">
    <text evidence="2 17">In the N-terminal section; belongs to the N-acetylglucosamine-1-phosphate uridyltransferase family.</text>
</comment>
<accession>A0ABP5H6R7</accession>
<keyword evidence="10 17" id="KW-0573">Peptidoglycan synthesis</keyword>
<organism evidence="20 21">
    <name type="scientific">Catenulispora yoronensis</name>
    <dbReference type="NCBI Taxonomy" id="450799"/>
    <lineage>
        <taxon>Bacteria</taxon>
        <taxon>Bacillati</taxon>
        <taxon>Actinomycetota</taxon>
        <taxon>Actinomycetes</taxon>
        <taxon>Catenulisporales</taxon>
        <taxon>Catenulisporaceae</taxon>
        <taxon>Catenulispora</taxon>
    </lineage>
</organism>
<evidence type="ECO:0000256" key="6">
    <source>
        <dbReference type="ARBA" id="ARBA00022723"/>
    </source>
</evidence>
<feature type="domain" description="MobA-like NTP transferase" evidence="19">
    <location>
        <begin position="9"/>
        <end position="137"/>
    </location>
</feature>
<keyword evidence="6 17" id="KW-0479">Metal-binding</keyword>
<evidence type="ECO:0000256" key="10">
    <source>
        <dbReference type="ARBA" id="ARBA00022984"/>
    </source>
</evidence>
<evidence type="ECO:0000256" key="11">
    <source>
        <dbReference type="ARBA" id="ARBA00023268"/>
    </source>
</evidence>
<dbReference type="CDD" id="cd02540">
    <property type="entry name" value="GT2_GlmU_N_bac"/>
    <property type="match status" value="1"/>
</dbReference>
<evidence type="ECO:0000256" key="3">
    <source>
        <dbReference type="ARBA" id="ARBA00022490"/>
    </source>
</evidence>
<dbReference type="SUPFAM" id="SSF51161">
    <property type="entry name" value="Trimeric LpxA-like enzymes"/>
    <property type="match status" value="1"/>
</dbReference>
<feature type="binding site" evidence="17">
    <location>
        <begin position="400"/>
        <end position="401"/>
    </location>
    <ligand>
        <name>acetyl-CoA</name>
        <dbReference type="ChEBI" id="CHEBI:57288"/>
    </ligand>
</feature>
<keyword evidence="5 17" id="KW-0548">Nucleotidyltransferase</keyword>
<evidence type="ECO:0000256" key="9">
    <source>
        <dbReference type="ARBA" id="ARBA00022960"/>
    </source>
</evidence>
<feature type="region of interest" description="Disordered" evidence="18">
    <location>
        <begin position="471"/>
        <end position="517"/>
    </location>
</feature>
<dbReference type="InterPro" id="IPR025877">
    <property type="entry name" value="MobA-like_NTP_Trfase"/>
</dbReference>
<comment type="catalytic activity">
    <reaction evidence="14 17">
        <text>alpha-D-glucosamine 1-phosphate + acetyl-CoA = N-acetyl-alpha-D-glucosamine 1-phosphate + CoA + H(+)</text>
        <dbReference type="Rhea" id="RHEA:13725"/>
        <dbReference type="ChEBI" id="CHEBI:15378"/>
        <dbReference type="ChEBI" id="CHEBI:57287"/>
        <dbReference type="ChEBI" id="CHEBI:57288"/>
        <dbReference type="ChEBI" id="CHEBI:57776"/>
        <dbReference type="ChEBI" id="CHEBI:58516"/>
        <dbReference type="EC" id="2.3.1.157"/>
    </reaction>
</comment>
<comment type="function">
    <text evidence="16 17">Catalyzes the last two sequential reactions in the de novo biosynthetic pathway for UDP-N-acetylglucosamine (UDP-GlcNAc). The C-terminal domain catalyzes the transfer of acetyl group from acetyl coenzyme A to glucosamine-1-phosphate (GlcN-1-P) to produce N-acetylglucosamine-1-phosphate (GlcNAc-1-P), which is converted into UDP-GlcNAc by the transfer of uridine 5-monophosphate (from uridine 5-triphosphate), a reaction catalyzed by the N-terminal domain.</text>
</comment>
<feature type="binding site" evidence="17">
    <location>
        <position position="150"/>
    </location>
    <ligand>
        <name>UDP-N-acetyl-alpha-D-glucosamine</name>
        <dbReference type="ChEBI" id="CHEBI:57705"/>
    </ligand>
</feature>
<dbReference type="EMBL" id="BAAAQN010000109">
    <property type="protein sequence ID" value="GAA2066273.1"/>
    <property type="molecule type" value="Genomic_DNA"/>
</dbReference>
<dbReference type="InterPro" id="IPR011004">
    <property type="entry name" value="Trimer_LpxA-like_sf"/>
</dbReference>
<dbReference type="NCBIfam" id="NF010932">
    <property type="entry name" value="PRK14352.1"/>
    <property type="match status" value="1"/>
</dbReference>
<dbReference type="InterPro" id="IPR050065">
    <property type="entry name" value="GlmU-like"/>
</dbReference>
<comment type="pathway">
    <text evidence="17">Nucleotide-sugar biosynthesis; UDP-N-acetyl-alpha-D-glucosamine biosynthesis; N-acetyl-alpha-D-glucosamine 1-phosphate from alpha-D-glucosamine 6-phosphate (route II): step 2/2.</text>
</comment>
<keyword evidence="8 17" id="KW-0460">Magnesium</keyword>
<feature type="binding site" evidence="17">
    <location>
        <position position="394"/>
    </location>
    <ligand>
        <name>acetyl-CoA</name>
        <dbReference type="ChEBI" id="CHEBI:57288"/>
    </ligand>
</feature>
<feature type="binding site" evidence="17">
    <location>
        <begin position="12"/>
        <end position="15"/>
    </location>
    <ligand>
        <name>UDP-N-acetyl-alpha-D-glucosamine</name>
        <dbReference type="ChEBI" id="CHEBI:57705"/>
    </ligand>
</feature>
<keyword evidence="7 17" id="KW-0677">Repeat</keyword>
<feature type="binding site" evidence="17">
    <location>
        <position position="380"/>
    </location>
    <ligand>
        <name>UDP-N-acetyl-alpha-D-glucosamine</name>
        <dbReference type="ChEBI" id="CHEBI:57705"/>
    </ligand>
</feature>
<evidence type="ECO:0000256" key="2">
    <source>
        <dbReference type="ARBA" id="ARBA00007947"/>
    </source>
</evidence>
<sequence length="517" mass="53036">MTEPLAPTVIILAAGEGKRMKSAVPKVLHELCGRTMLGHVVAAARELAPQRLAVVVGKGRDLVAPHVQAIAPEALLAVQDPQHGTGQATRLALEALAAAGAEPHGTVLVLLGDGAMVTAGTLRHLIAEHEQAGNAVTDLTAVVPDPTGLGRILREPDGTPEGRVIGIVEERDCTPVQATIHEVNSGIFAFDAKLLRDALSRLTTDNAQGEELLTDVMAIAVGDGLPVGAVVAADHHEVLAANDRAQLADLRRLMNQRITRHWMVEGVTIVDPATTWIDVHVTLEPDATVRPNTQLEGATRIGAGADVGPNCTLKDTVVGAGARVTNATTDGAEIGPQASVGPYTYLRPGTRLGRKAKAGGFVEIKKSTIGDGSKVPHLAYIGDATIGEGTNIGAGVITANYDGYNKFPTHIGDHAFVGTNTTLIAPAEVADGAYVAAGSALTRPVGPGELAVARGQQRNIAGYVARKRPGSPAALAAERARDRAGEGAAPGAPEAVADSGHETNATGSESGAPGDAV</sequence>
<gene>
    <name evidence="17 20" type="primary">glmU</name>
    <name evidence="20" type="ORF">GCM10009839_92530</name>
</gene>
<dbReference type="InterPro" id="IPR029044">
    <property type="entry name" value="Nucleotide-diphossugar_trans"/>
</dbReference>
<evidence type="ECO:0000259" key="19">
    <source>
        <dbReference type="Pfam" id="PF12804"/>
    </source>
</evidence>
<feature type="binding site" evidence="17">
    <location>
        <position position="242"/>
    </location>
    <ligand>
        <name>Mg(2+)</name>
        <dbReference type="ChEBI" id="CHEBI:18420"/>
    </ligand>
</feature>
<comment type="pathway">
    <text evidence="17">Nucleotide-sugar biosynthesis; UDP-N-acetyl-alpha-D-glucosamine biosynthesis; UDP-N-acetyl-alpha-D-glucosamine from N-acetyl-alpha-D-glucosamine 1-phosphate: step 1/1.</text>
</comment>
<feature type="binding site" evidence="17">
    <location>
        <begin position="84"/>
        <end position="85"/>
    </location>
    <ligand>
        <name>UDP-N-acetyl-alpha-D-glucosamine</name>
        <dbReference type="ChEBI" id="CHEBI:57705"/>
    </ligand>
</feature>
<evidence type="ECO:0000256" key="7">
    <source>
        <dbReference type="ARBA" id="ARBA00022737"/>
    </source>
</evidence>
<comment type="caution">
    <text evidence="17">Lacks conserved residue(s) required for the propagation of feature annotation.</text>
</comment>
<name>A0ABP5H6R7_9ACTN</name>
<dbReference type="Gene3D" id="3.90.550.10">
    <property type="entry name" value="Spore Coat Polysaccharide Biosynthesis Protein SpsA, Chain A"/>
    <property type="match status" value="1"/>
</dbReference>
<evidence type="ECO:0000256" key="1">
    <source>
        <dbReference type="ARBA" id="ARBA00007707"/>
    </source>
</evidence>
<protein>
    <recommendedName>
        <fullName evidence="17">Bifunctional protein GlmU</fullName>
    </recommendedName>
    <domain>
        <recommendedName>
            <fullName evidence="17">UDP-N-acetylglucosamine pyrophosphorylase</fullName>
            <ecNumber evidence="17">2.7.7.23</ecNumber>
        </recommendedName>
        <alternativeName>
            <fullName evidence="17">N-acetylglucosamine-1-phosphate uridyltransferase</fullName>
        </alternativeName>
    </domain>
    <domain>
        <recommendedName>
            <fullName evidence="17">Glucosamine-1-phosphate N-acetyltransferase</fullName>
            <ecNumber evidence="17">2.3.1.157</ecNumber>
        </recommendedName>
    </domain>
</protein>
<feature type="binding site" evidence="17">
    <location>
        <position position="169"/>
    </location>
    <ligand>
        <name>UDP-N-acetyl-alpha-D-glucosamine</name>
        <dbReference type="ChEBI" id="CHEBI:57705"/>
    </ligand>
</feature>
<feature type="binding site" evidence="17">
    <location>
        <position position="454"/>
    </location>
    <ligand>
        <name>acetyl-CoA</name>
        <dbReference type="ChEBI" id="CHEBI:57288"/>
    </ligand>
</feature>